<organism evidence="1">
    <name type="scientific">Vibrio cholerae</name>
    <dbReference type="NCBI Taxonomy" id="666"/>
    <lineage>
        <taxon>Bacteria</taxon>
        <taxon>Pseudomonadati</taxon>
        <taxon>Pseudomonadota</taxon>
        <taxon>Gammaproteobacteria</taxon>
        <taxon>Vibrionales</taxon>
        <taxon>Vibrionaceae</taxon>
        <taxon>Vibrio</taxon>
    </lineage>
</organism>
<dbReference type="EMBL" id="AJ231097">
    <property type="protein sequence ID" value="CAA13139.1"/>
    <property type="molecule type" value="Genomic_DNA"/>
</dbReference>
<protein>
    <submittedName>
        <fullName evidence="1">Z38r protein</fullName>
    </submittedName>
</protein>
<dbReference type="AlphaFoldDB" id="O87041"/>
<gene>
    <name evidence="1" type="primary">z38r</name>
</gene>
<evidence type="ECO:0000313" key="1">
    <source>
        <dbReference type="EMBL" id="CAA13139.1"/>
    </source>
</evidence>
<accession>O87041</accession>
<sequence length="89" mass="9827">MKCEFFIPSELAQAFIRSTNASSVPATCSAIATHASLPDWMMMPRLRSLTLTVVPTSTNIFEESGKFFAQAFLLITTSSFSEILPRFTS</sequence>
<reference evidence="1" key="1">
    <citation type="submission" date="1998-07" db="EMBL/GenBank/DDBJ databases">
        <authorList>
            <person name="Fallarino A."/>
        </authorList>
    </citation>
    <scope>NUCLEOTIDE SEQUENCE</scope>
    <source>
        <strain evidence="1">Z17561</strain>
    </source>
</reference>
<proteinExistence type="predicted"/>
<name>O87041_VIBCL</name>